<dbReference type="InterPro" id="IPR006016">
    <property type="entry name" value="UspA"/>
</dbReference>
<evidence type="ECO:0000259" key="2">
    <source>
        <dbReference type="Pfam" id="PF00582"/>
    </source>
</evidence>
<accession>A0A261Y7U6</accession>
<dbReference type="InterPro" id="IPR006015">
    <property type="entry name" value="Universal_stress_UspA"/>
</dbReference>
<gene>
    <name evidence="3" type="ORF">BZG36_00505</name>
</gene>
<dbReference type="CDD" id="cd23659">
    <property type="entry name" value="USP_At3g01520-like"/>
    <property type="match status" value="1"/>
</dbReference>
<keyword evidence="4" id="KW-1185">Reference proteome</keyword>
<dbReference type="Pfam" id="PF00582">
    <property type="entry name" value="Usp"/>
    <property type="match status" value="1"/>
</dbReference>
<feature type="region of interest" description="Disordered" evidence="1">
    <location>
        <begin position="1"/>
        <end position="20"/>
    </location>
</feature>
<feature type="compositionally biased region" description="Low complexity" evidence="1">
    <location>
        <begin position="8"/>
        <end position="19"/>
    </location>
</feature>
<proteinExistence type="predicted"/>
<reference evidence="3 4" key="1">
    <citation type="journal article" date="2017" name="Mycologia">
        <title>Bifiguratus adelaidae, gen. et sp. nov., a new member of Mucoromycotina in endophytic and soil-dwelling habitats.</title>
        <authorList>
            <person name="Torres-Cruz T.J."/>
            <person name="Billingsley Tobias T.L."/>
            <person name="Almatruk M."/>
            <person name="Hesse C."/>
            <person name="Kuske C.R."/>
            <person name="Desiro A."/>
            <person name="Benucci G.M."/>
            <person name="Bonito G."/>
            <person name="Stajich J.E."/>
            <person name="Dunlap C."/>
            <person name="Arnold A.E."/>
            <person name="Porras-Alfaro A."/>
        </authorList>
    </citation>
    <scope>NUCLEOTIDE SEQUENCE [LARGE SCALE GENOMIC DNA]</scope>
    <source>
        <strain evidence="3 4">AZ0501</strain>
    </source>
</reference>
<dbReference type="InterPro" id="IPR014729">
    <property type="entry name" value="Rossmann-like_a/b/a_fold"/>
</dbReference>
<dbReference type="PANTHER" id="PTHR31964:SF113">
    <property type="entry name" value="USPA DOMAIN-CONTAINING PROTEIN"/>
    <property type="match status" value="1"/>
</dbReference>
<dbReference type="Proteomes" id="UP000242875">
    <property type="component" value="Unassembled WGS sequence"/>
</dbReference>
<dbReference type="PANTHER" id="PTHR31964">
    <property type="entry name" value="ADENINE NUCLEOTIDE ALPHA HYDROLASES-LIKE SUPERFAMILY PROTEIN"/>
    <property type="match status" value="1"/>
</dbReference>
<protein>
    <recommendedName>
        <fullName evidence="2">UspA domain-containing protein</fullName>
    </recommendedName>
</protein>
<comment type="caution">
    <text evidence="3">The sequence shown here is derived from an EMBL/GenBank/DDBJ whole genome shotgun (WGS) entry which is preliminary data.</text>
</comment>
<organism evidence="3 4">
    <name type="scientific">Bifiguratus adelaidae</name>
    <dbReference type="NCBI Taxonomy" id="1938954"/>
    <lineage>
        <taxon>Eukaryota</taxon>
        <taxon>Fungi</taxon>
        <taxon>Fungi incertae sedis</taxon>
        <taxon>Mucoromycota</taxon>
        <taxon>Mucoromycotina</taxon>
        <taxon>Endogonomycetes</taxon>
        <taxon>Endogonales</taxon>
        <taxon>Endogonales incertae sedis</taxon>
        <taxon>Bifiguratus</taxon>
    </lineage>
</organism>
<dbReference type="PRINTS" id="PR01438">
    <property type="entry name" value="UNVRSLSTRESS"/>
</dbReference>
<dbReference type="AlphaFoldDB" id="A0A261Y7U6"/>
<evidence type="ECO:0000256" key="1">
    <source>
        <dbReference type="SAM" id="MobiDB-lite"/>
    </source>
</evidence>
<dbReference type="SUPFAM" id="SSF52402">
    <property type="entry name" value="Adenine nucleotide alpha hydrolases-like"/>
    <property type="match status" value="1"/>
</dbReference>
<dbReference type="Gene3D" id="3.40.50.620">
    <property type="entry name" value="HUPs"/>
    <property type="match status" value="1"/>
</dbReference>
<name>A0A261Y7U6_9FUNG</name>
<dbReference type="EMBL" id="MVBO01000003">
    <property type="protein sequence ID" value="OZJ06544.1"/>
    <property type="molecule type" value="Genomic_DNA"/>
</dbReference>
<evidence type="ECO:0000313" key="4">
    <source>
        <dbReference type="Proteomes" id="UP000242875"/>
    </source>
</evidence>
<evidence type="ECO:0000313" key="3">
    <source>
        <dbReference type="EMBL" id="OZJ06544.1"/>
    </source>
</evidence>
<dbReference type="OrthoDB" id="843225at2759"/>
<sequence>MDALEAQPSPLNVSPLLSPADGRSTPRTIMIAYDHSKASEHALRWALEHQIFHASDDIIVAYAIGEGSSITSMDATATMFAYDPLPLAAVANGAEWFLEDYSKRMEDLTTNASAVLDRVVSKLKSKEFHARKLLLSGETKEALVKATKQHHVDMLIIGSRGLGFLKRQLVGSTSDHCVNHCNCSVLVIRPKA</sequence>
<feature type="domain" description="UspA" evidence="2">
    <location>
        <begin position="27"/>
        <end position="189"/>
    </location>
</feature>